<accession>A0ABT5UAZ7</accession>
<proteinExistence type="predicted"/>
<evidence type="ECO:0000313" key="2">
    <source>
        <dbReference type="Proteomes" id="UP001528823"/>
    </source>
</evidence>
<evidence type="ECO:0000313" key="1">
    <source>
        <dbReference type="EMBL" id="MDE1463156.1"/>
    </source>
</evidence>
<comment type="caution">
    <text evidence="1">The sequence shown here is derived from an EMBL/GenBank/DDBJ whole genome shotgun (WGS) entry which is preliminary data.</text>
</comment>
<name>A0ABT5UAZ7_9GAMM</name>
<gene>
    <name evidence="1" type="ORF">ORQ98_14400</name>
</gene>
<organism evidence="1 2">
    <name type="scientific">Spartinivicinus poritis</name>
    <dbReference type="NCBI Taxonomy" id="2994640"/>
    <lineage>
        <taxon>Bacteria</taxon>
        <taxon>Pseudomonadati</taxon>
        <taxon>Pseudomonadota</taxon>
        <taxon>Gammaproteobacteria</taxon>
        <taxon>Oceanospirillales</taxon>
        <taxon>Zooshikellaceae</taxon>
        <taxon>Spartinivicinus</taxon>
    </lineage>
</organism>
<protein>
    <recommendedName>
        <fullName evidence="3">Immunity protein 30 domain-containing protein</fullName>
    </recommendedName>
</protein>
<dbReference type="RefSeq" id="WP_274689499.1">
    <property type="nucleotide sequence ID" value="NZ_JAPMOU010000017.1"/>
</dbReference>
<keyword evidence="2" id="KW-1185">Reference proteome</keyword>
<dbReference type="EMBL" id="JAPMOU010000017">
    <property type="protein sequence ID" value="MDE1463156.1"/>
    <property type="molecule type" value="Genomic_DNA"/>
</dbReference>
<sequence>MKLDEIKSCFENSPTILNGDEINIFIDNLLSITDKEELSSTKYAELLLDLIFCLSDNYQQLDSKKSEKVFNWVVESWSDVEIAYFDILLSILANLSYPNTKDFIKEKIEKTNNSIAKDMLVDLLNELQ</sequence>
<dbReference type="Proteomes" id="UP001528823">
    <property type="component" value="Unassembled WGS sequence"/>
</dbReference>
<reference evidence="1 2" key="1">
    <citation type="submission" date="2022-11" db="EMBL/GenBank/DDBJ databases">
        <title>Spartinivicinus poritis sp. nov., isolated from scleractinian coral Porites lutea.</title>
        <authorList>
            <person name="Zhang G."/>
            <person name="Cai L."/>
            <person name="Wei Q."/>
        </authorList>
    </citation>
    <scope>NUCLEOTIDE SEQUENCE [LARGE SCALE GENOMIC DNA]</scope>
    <source>
        <strain evidence="1 2">A2-2</strain>
    </source>
</reference>
<evidence type="ECO:0008006" key="3">
    <source>
        <dbReference type="Google" id="ProtNLM"/>
    </source>
</evidence>